<accession>Q6IHJ2</accession>
<protein>
    <submittedName>
        <fullName evidence="1">HDC02494</fullName>
    </submittedName>
</protein>
<name>Q6IHJ2_DROME</name>
<evidence type="ECO:0000313" key="1">
    <source>
        <dbReference type="EMBL" id="DAA03623.1"/>
    </source>
</evidence>
<sequence>MAAVNARIKHNFNEKLKSSPCSRTDFLLPLESVENEFQIKEANYVTWTPCAPAPWRCENRCRLQSKKRQVKASGVTL</sequence>
<reference evidence="1" key="1">
    <citation type="journal article" date="2003" name="Genome Biol.">
        <title>An integrated gene annotation and transcriptional profiling approach towards the full gene content of the Drosophila genome.</title>
        <authorList>
            <person name="Hild M."/>
            <person name="Beckmann B."/>
            <person name="Haas S.A."/>
            <person name="Koch B."/>
            <person name="Solovyev V."/>
            <person name="Busold C."/>
            <person name="Fellenberg K."/>
            <person name="Boutros M."/>
            <person name="Vingron M."/>
            <person name="Sauer F."/>
            <person name="Hoheisel J.D."/>
            <person name="Paro R."/>
        </authorList>
    </citation>
    <scope>NUCLEOTIDE SEQUENCE</scope>
</reference>
<proteinExistence type="predicted"/>
<gene>
    <name evidence="1" type="ORF">HDC02494</name>
</gene>
<dbReference type="EMBL" id="BK003424">
    <property type="protein sequence ID" value="DAA03623.1"/>
    <property type="molecule type" value="Genomic_DNA"/>
</dbReference>
<dbReference type="AlphaFoldDB" id="Q6IHJ2"/>
<organism evidence="1">
    <name type="scientific">Drosophila melanogaster</name>
    <name type="common">Fruit fly</name>
    <dbReference type="NCBI Taxonomy" id="7227"/>
    <lineage>
        <taxon>Eukaryota</taxon>
        <taxon>Metazoa</taxon>
        <taxon>Ecdysozoa</taxon>
        <taxon>Arthropoda</taxon>
        <taxon>Hexapoda</taxon>
        <taxon>Insecta</taxon>
        <taxon>Pterygota</taxon>
        <taxon>Neoptera</taxon>
        <taxon>Endopterygota</taxon>
        <taxon>Diptera</taxon>
        <taxon>Brachycera</taxon>
        <taxon>Muscomorpha</taxon>
        <taxon>Ephydroidea</taxon>
        <taxon>Drosophilidae</taxon>
        <taxon>Drosophila</taxon>
        <taxon>Sophophora</taxon>
    </lineage>
</organism>